<accession>A0A139WI50</accession>
<reference evidence="1 2" key="1">
    <citation type="journal article" date="2008" name="Nature">
        <title>The genome of the model beetle and pest Tribolium castaneum.</title>
        <authorList>
            <consortium name="Tribolium Genome Sequencing Consortium"/>
            <person name="Richards S."/>
            <person name="Gibbs R.A."/>
            <person name="Weinstock G.M."/>
            <person name="Brown S.J."/>
            <person name="Denell R."/>
            <person name="Beeman R.W."/>
            <person name="Gibbs R."/>
            <person name="Beeman R.W."/>
            <person name="Brown S.J."/>
            <person name="Bucher G."/>
            <person name="Friedrich M."/>
            <person name="Grimmelikhuijzen C.J."/>
            <person name="Klingler M."/>
            <person name="Lorenzen M."/>
            <person name="Richards S."/>
            <person name="Roth S."/>
            <person name="Schroder R."/>
            <person name="Tautz D."/>
            <person name="Zdobnov E.M."/>
            <person name="Muzny D."/>
            <person name="Gibbs R.A."/>
            <person name="Weinstock G.M."/>
            <person name="Attaway T."/>
            <person name="Bell S."/>
            <person name="Buhay C.J."/>
            <person name="Chandrabose M.N."/>
            <person name="Chavez D."/>
            <person name="Clerk-Blankenburg K.P."/>
            <person name="Cree A."/>
            <person name="Dao M."/>
            <person name="Davis C."/>
            <person name="Chacko J."/>
            <person name="Dinh H."/>
            <person name="Dugan-Rocha S."/>
            <person name="Fowler G."/>
            <person name="Garner T.T."/>
            <person name="Garnes J."/>
            <person name="Gnirke A."/>
            <person name="Hawes A."/>
            <person name="Hernandez J."/>
            <person name="Hines S."/>
            <person name="Holder M."/>
            <person name="Hume J."/>
            <person name="Jhangiani S.N."/>
            <person name="Joshi V."/>
            <person name="Khan Z.M."/>
            <person name="Jackson L."/>
            <person name="Kovar C."/>
            <person name="Kowis A."/>
            <person name="Lee S."/>
            <person name="Lewis L.R."/>
            <person name="Margolis J."/>
            <person name="Morgan M."/>
            <person name="Nazareth L.V."/>
            <person name="Nguyen N."/>
            <person name="Okwuonu G."/>
            <person name="Parker D."/>
            <person name="Richards S."/>
            <person name="Ruiz S.J."/>
            <person name="Santibanez J."/>
            <person name="Savard J."/>
            <person name="Scherer S.E."/>
            <person name="Schneider B."/>
            <person name="Sodergren E."/>
            <person name="Tautz D."/>
            <person name="Vattahil S."/>
            <person name="Villasana D."/>
            <person name="White C.S."/>
            <person name="Wright R."/>
            <person name="Park Y."/>
            <person name="Beeman R.W."/>
            <person name="Lord J."/>
            <person name="Oppert B."/>
            <person name="Lorenzen M."/>
            <person name="Brown S."/>
            <person name="Wang L."/>
            <person name="Savard J."/>
            <person name="Tautz D."/>
            <person name="Richards S."/>
            <person name="Weinstock G."/>
            <person name="Gibbs R.A."/>
            <person name="Liu Y."/>
            <person name="Worley K."/>
            <person name="Weinstock G."/>
            <person name="Elsik C.G."/>
            <person name="Reese J.T."/>
            <person name="Elhaik E."/>
            <person name="Landan G."/>
            <person name="Graur D."/>
            <person name="Arensburger P."/>
            <person name="Atkinson P."/>
            <person name="Beeman R.W."/>
            <person name="Beidler J."/>
            <person name="Brown S.J."/>
            <person name="Demuth J.P."/>
            <person name="Drury D.W."/>
            <person name="Du Y.Z."/>
            <person name="Fujiwara H."/>
            <person name="Lorenzen M."/>
            <person name="Maselli V."/>
            <person name="Osanai M."/>
            <person name="Park Y."/>
            <person name="Robertson H.M."/>
            <person name="Tu Z."/>
            <person name="Wang J.J."/>
            <person name="Wang S."/>
            <person name="Richards S."/>
            <person name="Song H."/>
            <person name="Zhang L."/>
            <person name="Sodergren E."/>
            <person name="Werner D."/>
            <person name="Stanke M."/>
            <person name="Morgenstern B."/>
            <person name="Solovyev V."/>
            <person name="Kosarev P."/>
            <person name="Brown G."/>
            <person name="Chen H.C."/>
            <person name="Ermolaeva O."/>
            <person name="Hlavina W."/>
            <person name="Kapustin Y."/>
            <person name="Kiryutin B."/>
            <person name="Kitts P."/>
            <person name="Maglott D."/>
            <person name="Pruitt K."/>
            <person name="Sapojnikov V."/>
            <person name="Souvorov A."/>
            <person name="Mackey A.J."/>
            <person name="Waterhouse R.M."/>
            <person name="Wyder S."/>
            <person name="Zdobnov E.M."/>
            <person name="Zdobnov E.M."/>
            <person name="Wyder S."/>
            <person name="Kriventseva E.V."/>
            <person name="Kadowaki T."/>
            <person name="Bork P."/>
            <person name="Aranda M."/>
            <person name="Bao R."/>
            <person name="Beermann A."/>
            <person name="Berns N."/>
            <person name="Bolognesi R."/>
            <person name="Bonneton F."/>
            <person name="Bopp D."/>
            <person name="Brown S.J."/>
            <person name="Bucher G."/>
            <person name="Butts T."/>
            <person name="Chaumot A."/>
            <person name="Denell R.E."/>
            <person name="Ferrier D.E."/>
            <person name="Friedrich M."/>
            <person name="Gordon C.M."/>
            <person name="Jindra M."/>
            <person name="Klingler M."/>
            <person name="Lan Q."/>
            <person name="Lattorff H.M."/>
            <person name="Laudet V."/>
            <person name="von Levetsow C."/>
            <person name="Liu Z."/>
            <person name="Lutz R."/>
            <person name="Lynch J.A."/>
            <person name="da Fonseca R.N."/>
            <person name="Posnien N."/>
            <person name="Reuter R."/>
            <person name="Roth S."/>
            <person name="Savard J."/>
            <person name="Schinko J.B."/>
            <person name="Schmitt C."/>
            <person name="Schoppmeier M."/>
            <person name="Schroder R."/>
            <person name="Shippy T.D."/>
            <person name="Simonnet F."/>
            <person name="Marques-Souza H."/>
            <person name="Tautz D."/>
            <person name="Tomoyasu Y."/>
            <person name="Trauner J."/>
            <person name="Van der Zee M."/>
            <person name="Vervoort M."/>
            <person name="Wittkopp N."/>
            <person name="Wimmer E.A."/>
            <person name="Yang X."/>
            <person name="Jones A.K."/>
            <person name="Sattelle D.B."/>
            <person name="Ebert P.R."/>
            <person name="Nelson D."/>
            <person name="Scott J.G."/>
            <person name="Beeman R.W."/>
            <person name="Muthukrishnan S."/>
            <person name="Kramer K.J."/>
            <person name="Arakane Y."/>
            <person name="Beeman R.W."/>
            <person name="Zhu Q."/>
            <person name="Hogenkamp D."/>
            <person name="Dixit R."/>
            <person name="Oppert B."/>
            <person name="Jiang H."/>
            <person name="Zou Z."/>
            <person name="Marshall J."/>
            <person name="Elpidina E."/>
            <person name="Vinokurov K."/>
            <person name="Oppert C."/>
            <person name="Zou Z."/>
            <person name="Evans J."/>
            <person name="Lu Z."/>
            <person name="Zhao P."/>
            <person name="Sumathipala N."/>
            <person name="Altincicek B."/>
            <person name="Vilcinskas A."/>
            <person name="Williams M."/>
            <person name="Hultmark D."/>
            <person name="Hetru C."/>
            <person name="Jiang H."/>
            <person name="Grimmelikhuijzen C.J."/>
            <person name="Hauser F."/>
            <person name="Cazzamali G."/>
            <person name="Williamson M."/>
            <person name="Park Y."/>
            <person name="Li B."/>
            <person name="Tanaka Y."/>
            <person name="Predel R."/>
            <person name="Neupert S."/>
            <person name="Schachtner J."/>
            <person name="Verleyen P."/>
            <person name="Raible F."/>
            <person name="Bork P."/>
            <person name="Friedrich M."/>
            <person name="Walden K.K."/>
            <person name="Robertson H.M."/>
            <person name="Angeli S."/>
            <person name="Foret S."/>
            <person name="Bucher G."/>
            <person name="Schuetz S."/>
            <person name="Maleszka R."/>
            <person name="Wimmer E.A."/>
            <person name="Beeman R.W."/>
            <person name="Lorenzen M."/>
            <person name="Tomoyasu Y."/>
            <person name="Miller S.C."/>
            <person name="Grossmann D."/>
            <person name="Bucher G."/>
        </authorList>
    </citation>
    <scope>NUCLEOTIDE SEQUENCE [LARGE SCALE GENOMIC DNA]</scope>
    <source>
        <strain evidence="1 2">Georgia GA2</strain>
    </source>
</reference>
<gene>
    <name evidence="1" type="primary">AUGUSTUS-3.0.2_31137</name>
    <name evidence="1" type="ORF">TcasGA2_TC031137</name>
</gene>
<name>A0A139WI50_TRICA</name>
<dbReference type="AlphaFoldDB" id="A0A139WI50"/>
<protein>
    <submittedName>
        <fullName evidence="1">Uncharacterized protein</fullName>
    </submittedName>
</protein>
<reference evidence="1 2" key="2">
    <citation type="journal article" date="2010" name="Nucleic Acids Res.">
        <title>BeetleBase in 2010: revisions to provide comprehensive genomic information for Tribolium castaneum.</title>
        <authorList>
            <person name="Kim H.S."/>
            <person name="Murphy T."/>
            <person name="Xia J."/>
            <person name="Caragea D."/>
            <person name="Park Y."/>
            <person name="Beeman R.W."/>
            <person name="Lorenzen M.D."/>
            <person name="Butcher S."/>
            <person name="Manak J.R."/>
            <person name="Brown S.J."/>
        </authorList>
    </citation>
    <scope>GENOME REANNOTATION</scope>
    <source>
        <strain evidence="1 2">Georgia GA2</strain>
    </source>
</reference>
<keyword evidence="2" id="KW-1185">Reference proteome</keyword>
<dbReference type="InParanoid" id="A0A139WI50"/>
<evidence type="ECO:0000313" key="2">
    <source>
        <dbReference type="Proteomes" id="UP000007266"/>
    </source>
</evidence>
<sequence length="72" mass="8261">MRIVDIFEAAGAGYKALEVALGNGMEVKMITKFKKKKKKGLVVTITNHWKMIIVVMFSSNPVFKLWNFWTII</sequence>
<organism evidence="1 2">
    <name type="scientific">Tribolium castaneum</name>
    <name type="common">Red flour beetle</name>
    <dbReference type="NCBI Taxonomy" id="7070"/>
    <lineage>
        <taxon>Eukaryota</taxon>
        <taxon>Metazoa</taxon>
        <taxon>Ecdysozoa</taxon>
        <taxon>Arthropoda</taxon>
        <taxon>Hexapoda</taxon>
        <taxon>Insecta</taxon>
        <taxon>Pterygota</taxon>
        <taxon>Neoptera</taxon>
        <taxon>Endopterygota</taxon>
        <taxon>Coleoptera</taxon>
        <taxon>Polyphaga</taxon>
        <taxon>Cucujiformia</taxon>
        <taxon>Tenebrionidae</taxon>
        <taxon>Tenebrionidae incertae sedis</taxon>
        <taxon>Tribolium</taxon>
    </lineage>
</organism>
<dbReference type="Proteomes" id="UP000007266">
    <property type="component" value="Linkage group 5"/>
</dbReference>
<dbReference type="EMBL" id="KQ971342">
    <property type="protein sequence ID" value="KYB27579.1"/>
    <property type="molecule type" value="Genomic_DNA"/>
</dbReference>
<proteinExistence type="predicted"/>
<evidence type="ECO:0000313" key="1">
    <source>
        <dbReference type="EMBL" id="KYB27579.1"/>
    </source>
</evidence>